<feature type="compositionally biased region" description="Polar residues" evidence="1">
    <location>
        <begin position="457"/>
        <end position="471"/>
    </location>
</feature>
<accession>A0ABD2JXP8</accession>
<dbReference type="EMBL" id="JBICCN010000083">
    <property type="protein sequence ID" value="KAL3095415.1"/>
    <property type="molecule type" value="Genomic_DNA"/>
</dbReference>
<feature type="region of interest" description="Disordered" evidence="1">
    <location>
        <begin position="616"/>
        <end position="681"/>
    </location>
</feature>
<feature type="compositionally biased region" description="Basic residues" evidence="1">
    <location>
        <begin position="659"/>
        <end position="677"/>
    </location>
</feature>
<feature type="region of interest" description="Disordered" evidence="1">
    <location>
        <begin position="454"/>
        <end position="481"/>
    </location>
</feature>
<evidence type="ECO:0000256" key="1">
    <source>
        <dbReference type="SAM" id="MobiDB-lite"/>
    </source>
</evidence>
<proteinExistence type="predicted"/>
<name>A0ABD2JXP8_HETSC</name>
<evidence type="ECO:0000259" key="2">
    <source>
        <dbReference type="Pfam" id="PF13926"/>
    </source>
</evidence>
<dbReference type="Pfam" id="PF13926">
    <property type="entry name" value="DUF4211"/>
    <property type="match status" value="1"/>
</dbReference>
<dbReference type="InterPro" id="IPR025451">
    <property type="entry name" value="DUF4211"/>
</dbReference>
<dbReference type="PANTHER" id="PTHR14689:SF0">
    <property type="entry name" value="COILED-COIL DOMAIN-CONTAINING PROTEIN 82"/>
    <property type="match status" value="1"/>
</dbReference>
<dbReference type="AlphaFoldDB" id="A0ABD2JXP8"/>
<evidence type="ECO:0000313" key="4">
    <source>
        <dbReference type="Proteomes" id="UP001620645"/>
    </source>
</evidence>
<dbReference type="Proteomes" id="UP001620645">
    <property type="component" value="Unassembled WGS sequence"/>
</dbReference>
<comment type="caution">
    <text evidence="3">The sequence shown here is derived from an EMBL/GenBank/DDBJ whole genome shotgun (WGS) entry which is preliminary data.</text>
</comment>
<feature type="compositionally biased region" description="Polar residues" evidence="1">
    <location>
        <begin position="383"/>
        <end position="392"/>
    </location>
</feature>
<evidence type="ECO:0000313" key="3">
    <source>
        <dbReference type="EMBL" id="KAL3095415.1"/>
    </source>
</evidence>
<feature type="region of interest" description="Disordered" evidence="1">
    <location>
        <begin position="337"/>
        <end position="396"/>
    </location>
</feature>
<protein>
    <recommendedName>
        <fullName evidence="2">DUF4211 domain-containing protein</fullName>
    </recommendedName>
</protein>
<feature type="compositionally biased region" description="Polar residues" evidence="1">
    <location>
        <begin position="173"/>
        <end position="203"/>
    </location>
</feature>
<feature type="compositionally biased region" description="Polar residues" evidence="1">
    <location>
        <begin position="337"/>
        <end position="366"/>
    </location>
</feature>
<gene>
    <name evidence="3" type="ORF">niasHS_007514</name>
</gene>
<feature type="region of interest" description="Disordered" evidence="1">
    <location>
        <begin position="514"/>
        <end position="536"/>
    </location>
</feature>
<sequence length="1065" mass="119796">MDSNNIQRNEGIHGLAASGSMDPGALNNSAGNNELLFSTLRNLATRNSETAITANGLCNATSSFSAFPMSLADQNPNNFSSNTTSTGSTSSAWLDQAKFSLLPMYGMFQSSINSSETYRNNLSWMDSNIQQAAVAAVAFNAAASLNAMQNLPSLGYIGPSSSGFSKLEDDFQRPNNESKFGSPPSTESLKNNLQSPQNAAVTFQRQTASSSYSQSTASTAHTPQSTIGQSMQSQTTLSPDEAQSGIKIAEFSNPRDNPNVSTAMDELSELDLQDFEDFLMEKPSTSFQQPQHSPQHNFFTAMEMEKNTSVGKSVEYRCDELTSADIELDRLVSLVASQNTTESSDSQPFTSKTPEGPNSKSNTLSNEPVFELPKFTPPDSPSERPSTSNNLTAGDVNDTKHFDLAITEHKGPLNSLEEIFERYPSTADENLVLIPKDIKPDILMTRRKANKLPIYKQNANSLQNKTSQSRSDNGHQSRKRNNDAYSFEDDELLAVSSCSVSEVLQSAKRSTEGFNRIGKEEDQHSKTPKRKYTRQNSSAIEMANAKITERTNSVNSILTERMKRKARTLFASSEVANDDHSVLTDIPIPTCTMRSGSSNENDCTHLLPKLVIRFPKKESSSNDEQTAQKHATHKGNKRKKRDKDVDWTETKEWHGTRTKDKHHREKRHKKGHHKKRKYSTEADQSAFVLPCSSATVDQPNICGDVSNEGTSSDSPWMNPENSELLTRLNLFERPTERPRRGTFLLPKVDIFNPNCALWRIDNQNLLQKYLPIILDGVKCYHNSSTYSGWCEHYVEEYISVKVEYIKQSRSENIVRPIIPLQDLFPATNFPTIDEIDSKIMNGESGKSFSSAADQQFLNCLITFMKMMLKHAVSLQFVQHVRQNNEWTYLCALTEVESMISRCVQQIRNKTPFWLSKFVDDLQLYPRINSFERLDDDHCLNHCQACSSGDRDVRNAIQLFSLDEQYDHETLTQISLSKCDRIPSQNQAIDFYVCSHCEHFALSYHRAFHLCFTLLKSAEEKLELFSAKYPDLLINELILKCLEDKMWINKIVDTVQSVTKESINEK</sequence>
<keyword evidence="4" id="KW-1185">Reference proteome</keyword>
<feature type="domain" description="DUF4211" evidence="2">
    <location>
        <begin position="844"/>
        <end position="969"/>
    </location>
</feature>
<feature type="compositionally biased region" description="Basic and acidic residues" evidence="1">
    <location>
        <begin position="642"/>
        <end position="658"/>
    </location>
</feature>
<feature type="compositionally biased region" description="Polar residues" evidence="1">
    <location>
        <begin position="221"/>
        <end position="238"/>
    </location>
</feature>
<organism evidence="3 4">
    <name type="scientific">Heterodera schachtii</name>
    <name type="common">Sugarbeet cyst nematode worm</name>
    <name type="synonym">Tylenchus schachtii</name>
    <dbReference type="NCBI Taxonomy" id="97005"/>
    <lineage>
        <taxon>Eukaryota</taxon>
        <taxon>Metazoa</taxon>
        <taxon>Ecdysozoa</taxon>
        <taxon>Nematoda</taxon>
        <taxon>Chromadorea</taxon>
        <taxon>Rhabditida</taxon>
        <taxon>Tylenchina</taxon>
        <taxon>Tylenchomorpha</taxon>
        <taxon>Tylenchoidea</taxon>
        <taxon>Heteroderidae</taxon>
        <taxon>Heteroderinae</taxon>
        <taxon>Heterodera</taxon>
    </lineage>
</organism>
<feature type="compositionally biased region" description="Basic residues" evidence="1">
    <location>
        <begin position="630"/>
        <end position="641"/>
    </location>
</feature>
<feature type="region of interest" description="Disordered" evidence="1">
    <location>
        <begin position="165"/>
        <end position="242"/>
    </location>
</feature>
<reference evidence="3 4" key="1">
    <citation type="submission" date="2024-10" db="EMBL/GenBank/DDBJ databases">
        <authorList>
            <person name="Kim D."/>
        </authorList>
    </citation>
    <scope>NUCLEOTIDE SEQUENCE [LARGE SCALE GENOMIC DNA]</scope>
    <source>
        <strain evidence="3">Taebaek</strain>
    </source>
</reference>
<dbReference type="PANTHER" id="PTHR14689">
    <property type="entry name" value="PHORBOL-ESTER_DAG-TYPE DOMAIN-CONTAINING PROTEIN"/>
    <property type="match status" value="1"/>
</dbReference>
<feature type="compositionally biased region" description="Low complexity" evidence="1">
    <location>
        <begin position="204"/>
        <end position="220"/>
    </location>
</feature>